<feature type="compositionally biased region" description="Low complexity" evidence="3">
    <location>
        <begin position="116"/>
        <end position="131"/>
    </location>
</feature>
<dbReference type="Gene3D" id="3.30.70.1020">
    <property type="entry name" value="Trehalose-6-phosphate phosphatase related protein, domain 2"/>
    <property type="match status" value="1"/>
</dbReference>
<dbReference type="InterPro" id="IPR023214">
    <property type="entry name" value="HAD_sf"/>
</dbReference>
<feature type="compositionally biased region" description="Low complexity" evidence="3">
    <location>
        <begin position="90"/>
        <end position="102"/>
    </location>
</feature>
<feature type="compositionally biased region" description="Polar residues" evidence="3">
    <location>
        <begin position="132"/>
        <end position="142"/>
    </location>
</feature>
<comment type="similarity">
    <text evidence="1">In the N-terminal section; belongs to the glycosyltransferase 20 family.</text>
</comment>
<comment type="caution">
    <text evidence="4">The sequence shown here is derived from an EMBL/GenBank/DDBJ whole genome shotgun (WGS) entry which is preliminary data.</text>
</comment>
<dbReference type="NCBIfam" id="TIGR01484">
    <property type="entry name" value="HAD-SF-IIB"/>
    <property type="match status" value="1"/>
</dbReference>
<dbReference type="PANTHER" id="PTHR10788">
    <property type="entry name" value="TREHALOSE-6-PHOSPHATE SYNTHASE"/>
    <property type="match status" value="1"/>
</dbReference>
<proteinExistence type="inferred from homology"/>
<protein>
    <submittedName>
        <fullName evidence="4">Uncharacterized protein</fullName>
    </submittedName>
</protein>
<dbReference type="Proteomes" id="UP000193920">
    <property type="component" value="Unassembled WGS sequence"/>
</dbReference>
<dbReference type="Gene3D" id="3.40.50.2000">
    <property type="entry name" value="Glycogen Phosphorylase B"/>
    <property type="match status" value="2"/>
</dbReference>
<dbReference type="InterPro" id="IPR001830">
    <property type="entry name" value="Glyco_trans_20"/>
</dbReference>
<name>A0A1Y2D4K4_9FUNG</name>
<feature type="region of interest" description="Disordered" evidence="3">
    <location>
        <begin position="88"/>
        <end position="158"/>
    </location>
</feature>
<dbReference type="FunFam" id="3.40.50.2000:FF:000036">
    <property type="entry name" value="Alpha,alpha-trehalose-phosphate synthase subunit Tps2"/>
    <property type="match status" value="1"/>
</dbReference>
<dbReference type="Pfam" id="PF02358">
    <property type="entry name" value="Trehalose_PPase"/>
    <property type="match status" value="1"/>
</dbReference>
<dbReference type="GO" id="GO:0003825">
    <property type="term" value="F:alpha,alpha-trehalose-phosphate synthase (UDP-forming) activity"/>
    <property type="evidence" value="ECO:0007669"/>
    <property type="project" value="TreeGrafter"/>
</dbReference>
<dbReference type="InterPro" id="IPR003337">
    <property type="entry name" value="Trehalose_PPase"/>
</dbReference>
<organism evidence="4 5">
    <name type="scientific">Neocallimastix californiae</name>
    <dbReference type="NCBI Taxonomy" id="1754190"/>
    <lineage>
        <taxon>Eukaryota</taxon>
        <taxon>Fungi</taxon>
        <taxon>Fungi incertae sedis</taxon>
        <taxon>Chytridiomycota</taxon>
        <taxon>Chytridiomycota incertae sedis</taxon>
        <taxon>Neocallimastigomycetes</taxon>
        <taxon>Neocallimastigales</taxon>
        <taxon>Neocallimastigaceae</taxon>
        <taxon>Neocallimastix</taxon>
    </lineage>
</organism>
<dbReference type="SUPFAM" id="SSF56784">
    <property type="entry name" value="HAD-like"/>
    <property type="match status" value="1"/>
</dbReference>
<reference evidence="4 5" key="1">
    <citation type="submission" date="2016-08" db="EMBL/GenBank/DDBJ databases">
        <title>A Parts List for Fungal Cellulosomes Revealed by Comparative Genomics.</title>
        <authorList>
            <consortium name="DOE Joint Genome Institute"/>
            <person name="Haitjema C.H."/>
            <person name="Gilmore S.P."/>
            <person name="Henske J.K."/>
            <person name="Solomon K.V."/>
            <person name="De Groot R."/>
            <person name="Kuo A."/>
            <person name="Mondo S.J."/>
            <person name="Salamov A.A."/>
            <person name="Labutti K."/>
            <person name="Zhao Z."/>
            <person name="Chiniquy J."/>
            <person name="Barry K."/>
            <person name="Brewer H.M."/>
            <person name="Purvine S.O."/>
            <person name="Wright A.T."/>
            <person name="Boxma B."/>
            <person name="Van Alen T."/>
            <person name="Hackstein J.H."/>
            <person name="Baker S.E."/>
            <person name="Grigoriev I.V."/>
            <person name="O'Malley M.A."/>
        </authorList>
    </citation>
    <scope>NUCLEOTIDE SEQUENCE [LARGE SCALE GENOMIC DNA]</scope>
    <source>
        <strain evidence="4 5">G1</strain>
    </source>
</reference>
<dbReference type="Pfam" id="PF00982">
    <property type="entry name" value="Glyco_transf_20"/>
    <property type="match status" value="1"/>
</dbReference>
<dbReference type="InterPro" id="IPR006379">
    <property type="entry name" value="HAD-SF_hydro_IIB"/>
</dbReference>
<dbReference type="PANTHER" id="PTHR10788:SF15">
    <property type="entry name" value="TREHALOSE SYNTHASE COMPLEX REGULATORY SUBUNIT TPS3-RELATED"/>
    <property type="match status" value="1"/>
</dbReference>
<comment type="similarity">
    <text evidence="2">In the C-terminal section; belongs to the trehalose phosphatase family.</text>
</comment>
<dbReference type="EMBL" id="MCOG01000087">
    <property type="protein sequence ID" value="ORY54202.1"/>
    <property type="molecule type" value="Genomic_DNA"/>
</dbReference>
<sequence length="1042" mass="119375">MNTNSIINESPSISDIRPTGRILMASLFLPYSYNSENFTIYKNLSLAGSINGAKGSLKAALSASNSLKKVLSNTSLKQTKEKLKLKAKASQKLLRQQQQMEQQQRKERLQERLLKKGSSSSFTSNSDMVSSPLSSPNLKASTPPSPKSISRSLSSRLASVDSLNKTKNNLSKHELEDIINIKPSMLGNVGLQNAIASVSLPTHYPRKPEENIENLSNEKHSTSILTDKIQLTNSDLIHAQKIWFGLPGEQSLTLTDDAKEVLTDKLINYDCIPVFVDQEQFNGHYNQVCKQIIWKAFHYQLPEYPKCANKEQQWWNDYREVNEKFAEVIAKHYRPGDIIWINDYHLMFLPKILRKLIPNAAIGFFLHIPFPSSEIIRCIYAREQILEGLLGADLVGFQTYSFMRHFISTVSRLLGYESTLNGIQLENSVVSVGIFPIGIDIDAINEKRKDKKVIEIQNNLLEKYAGMKLIIGRDKNDYVKGVRHKLAAFEKFLKTHPEWIGKVVLIQVALSTVEQNELECQVSNLVARINSRFGSLGYTPVVYLQQDIPYEQYLALLQIADVFLITSVRDGMNLTSHEFIACQTGHHSPLIISEFAGSYGSFGTSVIRVNPWDYCQVAGAINEALTMSEEEKEIRWNELFTYIRTNSAQFFVESFINELLQKYNDNQKRKATILPKLKLDIISNIWTTSRKKLLFLGISEDKIKSPAEMKVMNNLISELLKDPMNHVYILSDAIKEDMNEYSKALLPQTLNMIAENGAYIKRYDQEEWELQNSNEDLSWKKHLLKILNFYTERILGTYIEERTYSIIWHYEKTNYEEYSWQISEVENHIHSIFSINYPLRVRHKHDLHCIIITPKNVNKGSIVRRIIEKDYYDADLVFCIGDDESDESMFAYCRLLQDKMNSMQVPKINSPLNTTTNYYYNSGSIYSPIQSMTSKSSSPTQLGGFFGFSSSPSSSFKRYSIRNQLRRKIITCAIDRKFTKAKYVFSDFNEIEKILEVLSQQHTMVTSSDEDDVELDEMGMIGLGINRLSITESVNDKNYHSD</sequence>
<gene>
    <name evidence="4" type="ORF">LY90DRAFT_383003</name>
</gene>
<feature type="compositionally biased region" description="Low complexity" evidence="3">
    <location>
        <begin position="147"/>
        <end position="158"/>
    </location>
</feature>
<dbReference type="SUPFAM" id="SSF53756">
    <property type="entry name" value="UDP-Glycosyltransferase/glycogen phosphorylase"/>
    <property type="match status" value="1"/>
</dbReference>
<dbReference type="CDD" id="cd03788">
    <property type="entry name" value="GT20_TPS"/>
    <property type="match status" value="1"/>
</dbReference>
<dbReference type="GO" id="GO:0005829">
    <property type="term" value="C:cytosol"/>
    <property type="evidence" value="ECO:0007669"/>
    <property type="project" value="TreeGrafter"/>
</dbReference>
<dbReference type="GO" id="GO:0005946">
    <property type="term" value="C:alpha,alpha-trehalose-phosphate synthase complex (UDP-forming)"/>
    <property type="evidence" value="ECO:0007669"/>
    <property type="project" value="TreeGrafter"/>
</dbReference>
<evidence type="ECO:0000256" key="1">
    <source>
        <dbReference type="ARBA" id="ARBA00005409"/>
    </source>
</evidence>
<keyword evidence="5" id="KW-1185">Reference proteome</keyword>
<evidence type="ECO:0000256" key="2">
    <source>
        <dbReference type="ARBA" id="ARBA00006330"/>
    </source>
</evidence>
<dbReference type="GO" id="GO:0005992">
    <property type="term" value="P:trehalose biosynthetic process"/>
    <property type="evidence" value="ECO:0007669"/>
    <property type="project" value="InterPro"/>
</dbReference>
<dbReference type="GO" id="GO:0004805">
    <property type="term" value="F:trehalose-phosphatase activity"/>
    <property type="evidence" value="ECO:0007669"/>
    <property type="project" value="TreeGrafter"/>
</dbReference>
<dbReference type="OrthoDB" id="755951at2759"/>
<dbReference type="AlphaFoldDB" id="A0A1Y2D4K4"/>
<dbReference type="STRING" id="1754190.A0A1Y2D4K4"/>
<feature type="compositionally biased region" description="Basic and acidic residues" evidence="3">
    <location>
        <begin position="103"/>
        <end position="114"/>
    </location>
</feature>
<accession>A0A1Y2D4K4</accession>
<evidence type="ECO:0000313" key="4">
    <source>
        <dbReference type="EMBL" id="ORY54202.1"/>
    </source>
</evidence>
<dbReference type="Gene3D" id="3.40.50.1000">
    <property type="entry name" value="HAD superfamily/HAD-like"/>
    <property type="match status" value="1"/>
</dbReference>
<evidence type="ECO:0000256" key="3">
    <source>
        <dbReference type="SAM" id="MobiDB-lite"/>
    </source>
</evidence>
<dbReference type="InterPro" id="IPR036412">
    <property type="entry name" value="HAD-like_sf"/>
</dbReference>
<evidence type="ECO:0000313" key="5">
    <source>
        <dbReference type="Proteomes" id="UP000193920"/>
    </source>
</evidence>